<dbReference type="PANTHER" id="PTHR30576:SF21">
    <property type="entry name" value="UDP-GLUCOSE:UNDECAPRENYL-PHOSPHATE GLUCOSE-1-PHOSPHATE TRANSFERASE"/>
    <property type="match status" value="1"/>
</dbReference>
<evidence type="ECO:0000256" key="2">
    <source>
        <dbReference type="ARBA" id="ARBA00006464"/>
    </source>
</evidence>
<organism evidence="10 12">
    <name type="scientific">Flaviflagellibacter deserti</name>
    <dbReference type="NCBI Taxonomy" id="2267266"/>
    <lineage>
        <taxon>Bacteria</taxon>
        <taxon>Pseudomonadati</taxon>
        <taxon>Pseudomonadota</taxon>
        <taxon>Alphaproteobacteria</taxon>
        <taxon>Hyphomicrobiales</taxon>
        <taxon>Flaviflagellibacter</taxon>
    </lineage>
</organism>
<comment type="similarity">
    <text evidence="2">Belongs to the bacterial sugar transferase family.</text>
</comment>
<name>A0ABV9Z913_9HYPH</name>
<sequence length="477" mass="53292">MKYVDLQADNLTFRPVGWRYPFSARSLSAIIALSDGILIFGASFAAETLQARELASADIGRGFAVAAGTCALLIPLLHMRQLYDLEALLALRRQIAQTLFGWIATLCFLSALVFALKVGSTFSRVAVSYYLLGGGLALVAHRVWVRAIIRRAFERGALKGPRIALIECSVAAAASTRAEMRRFGLNIARRFDVPADPTPSHLAQVAETALAEIHGSDIDEIYIAADCFSLRHARPLLGFLSAAPLPVRLVLNEKTTELFTNNQQRIGKLSSFEIRRPPLSWQERAAKRIIDVAVASIAILILLPLLVITALAVKLDSAGPVFFLQKRKGFNGRAFKIFKFRSMIVLEDGAKIVQAQRNDDRVTRIGRFLRKTSIDELPQLINVLIGDMSLIGPRPHAISHDEYYSTELADYAFRQHVKPGITGWAQIHGFRGETATVDLMQQRIQHDIWYINHWSLWLDISIMFRTVFEVVRTRNAF</sequence>
<feature type="transmembrane region" description="Helical" evidence="8">
    <location>
        <begin position="99"/>
        <end position="120"/>
    </location>
</feature>
<evidence type="ECO:0000256" key="1">
    <source>
        <dbReference type="ARBA" id="ARBA00004141"/>
    </source>
</evidence>
<evidence type="ECO:0000313" key="12">
    <source>
        <dbReference type="Proteomes" id="UP001595796"/>
    </source>
</evidence>
<dbReference type="EC" id="2.7.8.31" evidence="10"/>
<evidence type="ECO:0000256" key="5">
    <source>
        <dbReference type="ARBA" id="ARBA00022989"/>
    </source>
</evidence>
<keyword evidence="7" id="KW-0270">Exopolysaccharide synthesis</keyword>
<dbReference type="EMBL" id="JBHSJF010000016">
    <property type="protein sequence ID" value="MFC5070023.1"/>
    <property type="molecule type" value="Genomic_DNA"/>
</dbReference>
<reference evidence="10" key="1">
    <citation type="journal article" date="2014" name="Int. J. Syst. Evol. Microbiol.">
        <title>Complete genome of a new Firmicutes species belonging to the dominant human colonic microbiota ('Ruminococcus bicirculans') reveals two chromosomes and a selective capacity to utilize plant glucans.</title>
        <authorList>
            <consortium name="NISC Comparative Sequencing Program"/>
            <person name="Wegmann U."/>
            <person name="Louis P."/>
            <person name="Goesmann A."/>
            <person name="Henrissat B."/>
            <person name="Duncan S.H."/>
            <person name="Flint H.J."/>
        </authorList>
    </citation>
    <scope>NUCLEOTIDE SEQUENCE</scope>
    <source>
        <strain evidence="10">CGMCC 1.16444</strain>
    </source>
</reference>
<dbReference type="Pfam" id="PF13727">
    <property type="entry name" value="CoA_binding_3"/>
    <property type="match status" value="1"/>
</dbReference>
<keyword evidence="3 10" id="KW-0808">Transferase</keyword>
<dbReference type="InterPro" id="IPR017475">
    <property type="entry name" value="EPS_sugar_tfrase"/>
</dbReference>
<accession>A0ABV9Z913</accession>
<comment type="caution">
    <text evidence="10">The sequence shown here is derived from an EMBL/GenBank/DDBJ whole genome shotgun (WGS) entry which is preliminary data.</text>
</comment>
<feature type="transmembrane region" description="Helical" evidence="8">
    <location>
        <begin position="126"/>
        <end position="145"/>
    </location>
</feature>
<evidence type="ECO:0000259" key="9">
    <source>
        <dbReference type="Pfam" id="PF02397"/>
    </source>
</evidence>
<evidence type="ECO:0000256" key="3">
    <source>
        <dbReference type="ARBA" id="ARBA00022679"/>
    </source>
</evidence>
<dbReference type="InterPro" id="IPR017473">
    <property type="entry name" value="Undecaprenyl-P_gluc_Ptfrase"/>
</dbReference>
<proteinExistence type="inferred from homology"/>
<evidence type="ECO:0000256" key="4">
    <source>
        <dbReference type="ARBA" id="ARBA00022692"/>
    </source>
</evidence>
<reference evidence="10" key="3">
    <citation type="submission" date="2024-09" db="EMBL/GenBank/DDBJ databases">
        <authorList>
            <person name="Sun Q."/>
            <person name="Mori K."/>
        </authorList>
    </citation>
    <scope>NUCLEOTIDE SEQUENCE</scope>
    <source>
        <strain evidence="10">CGMCC 1.16444</strain>
    </source>
</reference>
<dbReference type="InterPro" id="IPR003362">
    <property type="entry name" value="Bact_transf"/>
</dbReference>
<dbReference type="Pfam" id="PF02397">
    <property type="entry name" value="Bac_transf"/>
    <property type="match status" value="1"/>
</dbReference>
<dbReference type="EMBL" id="JBHSJF010000013">
    <property type="protein sequence ID" value="MFC5070015.1"/>
    <property type="molecule type" value="Genomic_DNA"/>
</dbReference>
<feature type="domain" description="Bacterial sugar transferase" evidence="9">
    <location>
        <begin position="287"/>
        <end position="471"/>
    </location>
</feature>
<dbReference type="NCBIfam" id="TIGR03025">
    <property type="entry name" value="EPS_sugtrans"/>
    <property type="match status" value="1"/>
</dbReference>
<keyword evidence="5 8" id="KW-1133">Transmembrane helix</keyword>
<dbReference type="PANTHER" id="PTHR30576">
    <property type="entry name" value="COLANIC BIOSYNTHESIS UDP-GLUCOSE LIPID CARRIER TRANSFERASE"/>
    <property type="match status" value="1"/>
</dbReference>
<reference evidence="12" key="2">
    <citation type="journal article" date="2019" name="Int. J. Syst. Evol. Microbiol.">
        <title>The Global Catalogue of Microorganisms (GCM) 10K type strain sequencing project: providing services to taxonomists for standard genome sequencing and annotation.</title>
        <authorList>
            <consortium name="The Broad Institute Genomics Platform"/>
            <consortium name="The Broad Institute Genome Sequencing Center for Infectious Disease"/>
            <person name="Wu L."/>
            <person name="Ma J."/>
        </authorList>
    </citation>
    <scope>NUCLEOTIDE SEQUENCE [LARGE SCALE GENOMIC DNA]</scope>
    <source>
        <strain evidence="12">CGMCC 1.16444</strain>
    </source>
</reference>
<dbReference type="RefSeq" id="WP_114958766.1">
    <property type="nucleotide sequence ID" value="NZ_JBHSJF010000013.1"/>
</dbReference>
<comment type="subcellular location">
    <subcellularLocation>
        <location evidence="1">Membrane</location>
        <topology evidence="1">Multi-pass membrane protein</topology>
    </subcellularLocation>
</comment>
<gene>
    <name evidence="10" type="ORF">ACFPFW_18525</name>
    <name evidence="11" type="ORF">ACFPFW_18565</name>
</gene>
<protein>
    <submittedName>
        <fullName evidence="10">Undecaprenyl-phosphate glucose phosphotransferase</fullName>
        <ecNumber evidence="10">2.7.8.31</ecNumber>
    </submittedName>
</protein>
<dbReference type="NCBIfam" id="TIGR03023">
    <property type="entry name" value="WcaJ_sugtrans"/>
    <property type="match status" value="1"/>
</dbReference>
<dbReference type="GO" id="GO:0089702">
    <property type="term" value="F:undecaprenyl-phosphate glucose phosphotransferase activity"/>
    <property type="evidence" value="ECO:0007669"/>
    <property type="project" value="UniProtKB-EC"/>
</dbReference>
<keyword evidence="12" id="KW-1185">Reference proteome</keyword>
<dbReference type="Proteomes" id="UP001595796">
    <property type="component" value="Unassembled WGS sequence"/>
</dbReference>
<evidence type="ECO:0000313" key="11">
    <source>
        <dbReference type="EMBL" id="MFC5070023.1"/>
    </source>
</evidence>
<feature type="transmembrane region" description="Helical" evidence="8">
    <location>
        <begin position="27"/>
        <end position="47"/>
    </location>
</feature>
<keyword evidence="4 8" id="KW-0812">Transmembrane</keyword>
<feature type="transmembrane region" description="Helical" evidence="8">
    <location>
        <begin position="59"/>
        <end position="78"/>
    </location>
</feature>
<evidence type="ECO:0000256" key="7">
    <source>
        <dbReference type="ARBA" id="ARBA00023169"/>
    </source>
</evidence>
<evidence type="ECO:0000256" key="8">
    <source>
        <dbReference type="SAM" id="Phobius"/>
    </source>
</evidence>
<feature type="transmembrane region" description="Helical" evidence="8">
    <location>
        <begin position="289"/>
        <end position="313"/>
    </location>
</feature>
<evidence type="ECO:0000256" key="6">
    <source>
        <dbReference type="ARBA" id="ARBA00023136"/>
    </source>
</evidence>
<keyword evidence="6 8" id="KW-0472">Membrane</keyword>
<evidence type="ECO:0000313" key="10">
    <source>
        <dbReference type="EMBL" id="MFC5070015.1"/>
    </source>
</evidence>